<dbReference type="GO" id="GO:0008270">
    <property type="term" value="F:zinc ion binding"/>
    <property type="evidence" value="ECO:0007669"/>
    <property type="project" value="UniProtKB-KW"/>
</dbReference>
<dbReference type="EMBL" id="JARYMX010000006">
    <property type="protein sequence ID" value="KAJ9544097.1"/>
    <property type="molecule type" value="Genomic_DNA"/>
</dbReference>
<feature type="compositionally biased region" description="Polar residues" evidence="2">
    <location>
        <begin position="1"/>
        <end position="10"/>
    </location>
</feature>
<comment type="caution">
    <text evidence="4">The sequence shown here is derived from an EMBL/GenBank/DDBJ whole genome shotgun (WGS) entry which is preliminary data.</text>
</comment>
<dbReference type="GO" id="GO:0003676">
    <property type="term" value="F:nucleic acid binding"/>
    <property type="evidence" value="ECO:0007669"/>
    <property type="project" value="InterPro"/>
</dbReference>
<keyword evidence="1" id="KW-0479">Metal-binding</keyword>
<dbReference type="PROSITE" id="PS50158">
    <property type="entry name" value="ZF_CCHC"/>
    <property type="match status" value="1"/>
</dbReference>
<proteinExistence type="predicted"/>
<feature type="region of interest" description="Disordered" evidence="2">
    <location>
        <begin position="322"/>
        <end position="345"/>
    </location>
</feature>
<reference evidence="4" key="1">
    <citation type="submission" date="2023-03" db="EMBL/GenBank/DDBJ databases">
        <title>Chromosome-scale reference genome and RAD-based genetic map of yellow starthistle (Centaurea solstitialis) reveal putative structural variation and QTLs associated with invader traits.</title>
        <authorList>
            <person name="Reatini B."/>
            <person name="Cang F.A."/>
            <person name="Jiang Q."/>
            <person name="Mckibben M.T.W."/>
            <person name="Barker M.S."/>
            <person name="Rieseberg L.H."/>
            <person name="Dlugosch K.M."/>
        </authorList>
    </citation>
    <scope>NUCLEOTIDE SEQUENCE</scope>
    <source>
        <strain evidence="4">CAN-66</strain>
        <tissue evidence="4">Leaf</tissue>
    </source>
</reference>
<keyword evidence="1" id="KW-0863">Zinc-finger</keyword>
<gene>
    <name evidence="4" type="ORF">OSB04_023804</name>
</gene>
<organism evidence="4 5">
    <name type="scientific">Centaurea solstitialis</name>
    <name type="common">yellow star-thistle</name>
    <dbReference type="NCBI Taxonomy" id="347529"/>
    <lineage>
        <taxon>Eukaryota</taxon>
        <taxon>Viridiplantae</taxon>
        <taxon>Streptophyta</taxon>
        <taxon>Embryophyta</taxon>
        <taxon>Tracheophyta</taxon>
        <taxon>Spermatophyta</taxon>
        <taxon>Magnoliopsida</taxon>
        <taxon>eudicotyledons</taxon>
        <taxon>Gunneridae</taxon>
        <taxon>Pentapetalae</taxon>
        <taxon>asterids</taxon>
        <taxon>campanulids</taxon>
        <taxon>Asterales</taxon>
        <taxon>Asteraceae</taxon>
        <taxon>Carduoideae</taxon>
        <taxon>Cardueae</taxon>
        <taxon>Centaureinae</taxon>
        <taxon>Centaurea</taxon>
    </lineage>
</organism>
<dbReference type="PANTHER" id="PTHR15503">
    <property type="entry name" value="LDOC1 RELATED"/>
    <property type="match status" value="1"/>
</dbReference>
<feature type="region of interest" description="Disordered" evidence="2">
    <location>
        <begin position="416"/>
        <end position="437"/>
    </location>
</feature>
<dbReference type="CDD" id="cd00303">
    <property type="entry name" value="retropepsin_like"/>
    <property type="match status" value="1"/>
</dbReference>
<dbReference type="GO" id="GO:0006508">
    <property type="term" value="P:proteolysis"/>
    <property type="evidence" value="ECO:0007669"/>
    <property type="project" value="InterPro"/>
</dbReference>
<dbReference type="SMART" id="SM00343">
    <property type="entry name" value="ZnF_C2HC"/>
    <property type="match status" value="2"/>
</dbReference>
<evidence type="ECO:0000256" key="2">
    <source>
        <dbReference type="SAM" id="MobiDB-lite"/>
    </source>
</evidence>
<dbReference type="PROSITE" id="PS00141">
    <property type="entry name" value="ASP_PROTEASE"/>
    <property type="match status" value="1"/>
</dbReference>
<dbReference type="AlphaFoldDB" id="A0AA38W2L2"/>
<dbReference type="InterPro" id="IPR032567">
    <property type="entry name" value="RTL1-rel"/>
</dbReference>
<dbReference type="InterPro" id="IPR036875">
    <property type="entry name" value="Znf_CCHC_sf"/>
</dbReference>
<dbReference type="InterPro" id="IPR005162">
    <property type="entry name" value="Retrotrans_gag_dom"/>
</dbReference>
<evidence type="ECO:0000313" key="4">
    <source>
        <dbReference type="EMBL" id="KAJ9544097.1"/>
    </source>
</evidence>
<dbReference type="InterPro" id="IPR001969">
    <property type="entry name" value="Aspartic_peptidase_AS"/>
</dbReference>
<evidence type="ECO:0000256" key="1">
    <source>
        <dbReference type="PROSITE-ProRule" id="PRU00047"/>
    </source>
</evidence>
<evidence type="ECO:0000259" key="3">
    <source>
        <dbReference type="PROSITE" id="PS50158"/>
    </source>
</evidence>
<dbReference type="Gene3D" id="4.10.60.10">
    <property type="entry name" value="Zinc finger, CCHC-type"/>
    <property type="match status" value="1"/>
</dbReference>
<dbReference type="GO" id="GO:0004190">
    <property type="term" value="F:aspartic-type endopeptidase activity"/>
    <property type="evidence" value="ECO:0007669"/>
    <property type="project" value="InterPro"/>
</dbReference>
<protein>
    <recommendedName>
        <fullName evidence="3">CCHC-type domain-containing protein</fullName>
    </recommendedName>
</protein>
<dbReference type="PANTHER" id="PTHR15503:SF42">
    <property type="entry name" value="ZINC FINGER, CCHC-TYPE, RETROTRANSPOSON GAG DOMAIN, ASPARTIC PEPTIDASE DOMAIN PROTEIN-RELATED"/>
    <property type="match status" value="1"/>
</dbReference>
<sequence length="849" mass="96387">MANTRTQTGAQRGPLDLTASTADQHARVDAVESPLRLPILGRGPKYIPRVNLEDPNPVLTEVTPETRMFDNVMKVVAEAMNKQQESFVKMLEDCEASQCRNKAVGENAGNGSGGAEVVAVTEETWMTGEKEKAKAKGCSYKNFLGCKPPEFRGCNEPITCMYWLREMEMAFEASECDDSQRVKFASHLLKGEALTWWNLTRSSLTPEVLARLSWGDFKKKMLEKYCSERSLDKIEEEFQGMKKGKSPVSYYAKEFVEKLGLVEHLAPDEKAKMKASSRGLPAKMRSAVRIPRVTTLHEAIEESLRMEDDITQARVEHYQAVQKRKGGETTMPAQPTRTFQDGKRSGSRNEARWCNKCRSKDFGPCRRDFPMSPTTCGKYGRRGHLARDCVTRVAVCYECKEPGHYRDTCPKLKKAPTGRSSGSVAKGETPPSITAGDAREASDLVSGTFLVNSLPTLILFDTGAERSFVTDSLGKKFTMPTTPLSDALVVEVAGGYLVTVRDCFEGCTIELDGEPFSATLINLRAIEIDMLCLRLEGWVRELLSVIYIKGVALRLHCQVPPGRLKGRAWLEVPISQGAQFCLVKHRYKFDFDGIMRNLGIPIRTRGLYGLTAVFWVGKVLHDVLPGVITQTKCIKFWDKKLALEKQDRRKEDCYFENQSDQKERKHLHEEKKKVVFGGGEKMNGYGFRQVKRCESSQWWLWCLRHGDTSYMRSQKHVLFHESIEIEVVEDYVVESLLRWGELMEVGSYVVGPFKIVTRMGWVKDPLELPSELSQMHKTCNVSWSKKYLVDVSSRDILTAFRLLNDLTVERSIAILERYTKSLRIKEIVMANVQWDQEMTQNSIKNRKWR</sequence>
<accession>A0AA38W2L2</accession>
<dbReference type="Pfam" id="PF08284">
    <property type="entry name" value="RVP_2"/>
    <property type="match status" value="1"/>
</dbReference>
<dbReference type="SUPFAM" id="SSF57756">
    <property type="entry name" value="Retrovirus zinc finger-like domains"/>
    <property type="match status" value="1"/>
</dbReference>
<name>A0AA38W2L2_9ASTR</name>
<keyword evidence="1" id="KW-0862">Zinc</keyword>
<feature type="domain" description="CCHC-type" evidence="3">
    <location>
        <begin position="396"/>
        <end position="411"/>
    </location>
</feature>
<keyword evidence="5" id="KW-1185">Reference proteome</keyword>
<dbReference type="Pfam" id="PF03732">
    <property type="entry name" value="Retrotrans_gag"/>
    <property type="match status" value="1"/>
</dbReference>
<dbReference type="InterPro" id="IPR001878">
    <property type="entry name" value="Znf_CCHC"/>
</dbReference>
<dbReference type="Proteomes" id="UP001172457">
    <property type="component" value="Chromosome 6"/>
</dbReference>
<evidence type="ECO:0000313" key="5">
    <source>
        <dbReference type="Proteomes" id="UP001172457"/>
    </source>
</evidence>
<feature type="region of interest" description="Disordered" evidence="2">
    <location>
        <begin position="1"/>
        <end position="21"/>
    </location>
</feature>